<evidence type="ECO:0000256" key="2">
    <source>
        <dbReference type="ARBA" id="ARBA00022475"/>
    </source>
</evidence>
<keyword evidence="5 6" id="KW-0472">Membrane</keyword>
<dbReference type="PANTHER" id="PTHR30250:SF26">
    <property type="entry name" value="PSMA PROTEIN"/>
    <property type="match status" value="1"/>
</dbReference>
<dbReference type="RefSeq" id="WP_331211526.1">
    <property type="nucleotide sequence ID" value="NZ_JAZGQL010000036.1"/>
</dbReference>
<accession>A0ABU7SNX5</accession>
<comment type="caution">
    <text evidence="7">The sequence shown here is derived from an EMBL/GenBank/DDBJ whole genome shotgun (WGS) entry which is preliminary data.</text>
</comment>
<evidence type="ECO:0000256" key="4">
    <source>
        <dbReference type="ARBA" id="ARBA00022989"/>
    </source>
</evidence>
<dbReference type="Proteomes" id="UP001339911">
    <property type="component" value="Unassembled WGS sequence"/>
</dbReference>
<keyword evidence="3 6" id="KW-0812">Transmembrane</keyword>
<feature type="transmembrane region" description="Helical" evidence="6">
    <location>
        <begin position="82"/>
        <end position="101"/>
    </location>
</feature>
<evidence type="ECO:0000256" key="1">
    <source>
        <dbReference type="ARBA" id="ARBA00004651"/>
    </source>
</evidence>
<name>A0ABU7SNX5_9ACTN</name>
<feature type="transmembrane region" description="Helical" evidence="6">
    <location>
        <begin position="315"/>
        <end position="334"/>
    </location>
</feature>
<feature type="transmembrane region" description="Helical" evidence="6">
    <location>
        <begin position="241"/>
        <end position="262"/>
    </location>
</feature>
<evidence type="ECO:0000256" key="5">
    <source>
        <dbReference type="ARBA" id="ARBA00023136"/>
    </source>
</evidence>
<evidence type="ECO:0000256" key="6">
    <source>
        <dbReference type="SAM" id="Phobius"/>
    </source>
</evidence>
<protein>
    <recommendedName>
        <fullName evidence="9">O-antigen/teichoic acid export membrane protein</fullName>
    </recommendedName>
</protein>
<keyword evidence="2" id="KW-1003">Cell membrane</keyword>
<organism evidence="7 8">
    <name type="scientific">Plantactinospora veratri</name>
    <dbReference type="NCBI Taxonomy" id="1436122"/>
    <lineage>
        <taxon>Bacteria</taxon>
        <taxon>Bacillati</taxon>
        <taxon>Actinomycetota</taxon>
        <taxon>Actinomycetes</taxon>
        <taxon>Micromonosporales</taxon>
        <taxon>Micromonosporaceae</taxon>
        <taxon>Plantactinospora</taxon>
    </lineage>
</organism>
<gene>
    <name evidence="7" type="ORF">V1634_32915</name>
</gene>
<feature type="transmembrane region" description="Helical" evidence="6">
    <location>
        <begin position="346"/>
        <end position="367"/>
    </location>
</feature>
<keyword evidence="8" id="KW-1185">Reference proteome</keyword>
<sequence length="408" mass="41571">MRDRIPSGGRAPIAVLVTATSSLGNMLLAITVAHGGSLGELGRYALAFSLYVLASGLARAMVTESVLAEADRRDPAPFRRSARRVCLLGGTAGVLFGTVGVLAGNRYLVVVGLALPGLVLYDYLKAYGLGVADPRRILRYELLWTLASGAGAGLALAGRLSASTAFVVWAGSGALVGYLGAVRRRCALLPGWPVGRAETRTALAFGLHFLVGSGTAQLATATLAAVAGTAVVGALGGARTALGPITLLIGGSSALLIPYLARSGAAEPAIRLRAAARVTAGIVALVGPLALALPALPDLVGRALLGANWEFARPLLPALAVESVFMVAAMVAAAGHRIERAGARTLVLGAALAPIRVGAIVGAGHLFGAAGAAWAMAGVACCGAVGWWWSYRSLLRFRRRVEPVLEPV</sequence>
<dbReference type="InterPro" id="IPR050833">
    <property type="entry name" value="Poly_Biosynth_Transport"/>
</dbReference>
<feature type="transmembrane region" description="Helical" evidence="6">
    <location>
        <begin position="202"/>
        <end position="235"/>
    </location>
</feature>
<feature type="transmembrane region" description="Helical" evidence="6">
    <location>
        <begin position="107"/>
        <end position="125"/>
    </location>
</feature>
<feature type="transmembrane region" description="Helical" evidence="6">
    <location>
        <begin position="44"/>
        <end position="62"/>
    </location>
</feature>
<proteinExistence type="predicted"/>
<feature type="transmembrane region" description="Helical" evidence="6">
    <location>
        <begin position="137"/>
        <end position="156"/>
    </location>
</feature>
<keyword evidence="4 6" id="KW-1133">Transmembrane helix</keyword>
<evidence type="ECO:0000313" key="7">
    <source>
        <dbReference type="EMBL" id="MEE6311638.1"/>
    </source>
</evidence>
<dbReference type="EMBL" id="JAZGQL010000036">
    <property type="protein sequence ID" value="MEE6311638.1"/>
    <property type="molecule type" value="Genomic_DNA"/>
</dbReference>
<comment type="subcellular location">
    <subcellularLocation>
        <location evidence="1">Cell membrane</location>
        <topology evidence="1">Multi-pass membrane protein</topology>
    </subcellularLocation>
</comment>
<evidence type="ECO:0008006" key="9">
    <source>
        <dbReference type="Google" id="ProtNLM"/>
    </source>
</evidence>
<evidence type="ECO:0000313" key="8">
    <source>
        <dbReference type="Proteomes" id="UP001339911"/>
    </source>
</evidence>
<feature type="transmembrane region" description="Helical" evidence="6">
    <location>
        <begin position="162"/>
        <end position="181"/>
    </location>
</feature>
<dbReference type="PANTHER" id="PTHR30250">
    <property type="entry name" value="PST FAMILY PREDICTED COLANIC ACID TRANSPORTER"/>
    <property type="match status" value="1"/>
</dbReference>
<feature type="transmembrane region" description="Helical" evidence="6">
    <location>
        <begin position="274"/>
        <end position="295"/>
    </location>
</feature>
<feature type="transmembrane region" description="Helical" evidence="6">
    <location>
        <begin position="12"/>
        <end position="32"/>
    </location>
</feature>
<reference evidence="7 8" key="1">
    <citation type="submission" date="2024-01" db="EMBL/GenBank/DDBJ databases">
        <title>Genome insights into Plantactinospora veratri sp. nov.</title>
        <authorList>
            <person name="Wang L."/>
        </authorList>
    </citation>
    <scope>NUCLEOTIDE SEQUENCE [LARGE SCALE GENOMIC DNA]</scope>
    <source>
        <strain evidence="7 8">NEAU-FHS4</strain>
    </source>
</reference>
<evidence type="ECO:0000256" key="3">
    <source>
        <dbReference type="ARBA" id="ARBA00022692"/>
    </source>
</evidence>
<feature type="transmembrane region" description="Helical" evidence="6">
    <location>
        <begin position="373"/>
        <end position="391"/>
    </location>
</feature>